<sequence length="320" mass="34191">MNDLIKAAHTALKTCLGLTPEEKLLIVCDTEKENIGKAFFTAGNEITEKTLLVQIPVADVNGQEPPKEVADLMRQHQVVVCPTYRSLTHTDAKRNACKAGARVATMPNISESTMMRTLNADYQLIARRTKRLAALLDEAKTVHLSSPLGTDLFMPIEGIKAIASSGLLLEKGQGGNLPSGEAFLMPQEGKSEGVLVVDASVAGIGMLRTPLKITIKNGFAVKMEGGKEADQLFAMLSRFGKDGMNVAEFGIGTNHAAQIIGNILEDEKVMGTAHVAFGNNISMGGTFAVGIHVDAVLTKPSIYLDGHPLMLEGKLVLDID</sequence>
<name>H1XY77_CALAY</name>
<evidence type="ECO:0000313" key="4">
    <source>
        <dbReference type="Proteomes" id="UP000004671"/>
    </source>
</evidence>
<reference evidence="2 5" key="2">
    <citation type="submission" date="2016-11" db="EMBL/GenBank/DDBJ databases">
        <title>Genomic analysis of Caldithrix abyssi and proposal of a novel bacterial phylum Caldithrichaeota.</title>
        <authorList>
            <person name="Kublanov I."/>
            <person name="Sigalova O."/>
            <person name="Gavrilov S."/>
            <person name="Lebedinsky A."/>
            <person name="Ivanova N."/>
            <person name="Daum C."/>
            <person name="Reddy T."/>
            <person name="Klenk H.P."/>
            <person name="Goker M."/>
            <person name="Reva O."/>
            <person name="Miroshnichenko M."/>
            <person name="Kyprides N."/>
            <person name="Woyke T."/>
            <person name="Gelfand M."/>
        </authorList>
    </citation>
    <scope>NUCLEOTIDE SEQUENCE [LARGE SCALE GENOMIC DNA]</scope>
    <source>
        <strain evidence="2 5">LF13</strain>
    </source>
</reference>
<keyword evidence="2" id="KW-0645">Protease</keyword>
<dbReference type="InParanoid" id="H1XY77"/>
<dbReference type="Proteomes" id="UP000183868">
    <property type="component" value="Chromosome"/>
</dbReference>
<dbReference type="EMBL" id="CP018099">
    <property type="protein sequence ID" value="APF17949.1"/>
    <property type="molecule type" value="Genomic_DNA"/>
</dbReference>
<dbReference type="Pfam" id="PF26233">
    <property type="entry name" value="NicX"/>
    <property type="match status" value="1"/>
</dbReference>
<keyword evidence="2" id="KW-0378">Hydrolase</keyword>
<gene>
    <name evidence="2" type="ORF">Cabys_1200</name>
    <name evidence="3" type="ORF">Calab_2394</name>
</gene>
<evidence type="ECO:0000313" key="2">
    <source>
        <dbReference type="EMBL" id="APF17949.1"/>
    </source>
</evidence>
<evidence type="ECO:0000313" key="3">
    <source>
        <dbReference type="EMBL" id="EHO42004.1"/>
    </source>
</evidence>
<dbReference type="PANTHER" id="PTHR34448">
    <property type="entry name" value="AMINOPEPTIDASE"/>
    <property type="match status" value="1"/>
</dbReference>
<dbReference type="STRING" id="880073.Cabys_1200"/>
<dbReference type="InterPro" id="IPR052170">
    <property type="entry name" value="M29_Exopeptidase"/>
</dbReference>
<dbReference type="KEGG" id="caby:Cabys_1200"/>
<dbReference type="Proteomes" id="UP000004671">
    <property type="component" value="Chromosome"/>
</dbReference>
<dbReference type="GO" id="GO:0004177">
    <property type="term" value="F:aminopeptidase activity"/>
    <property type="evidence" value="ECO:0007669"/>
    <property type="project" value="UniProtKB-KW"/>
</dbReference>
<dbReference type="PANTHER" id="PTHR34448:SF1">
    <property type="entry name" value="BLL6088 PROTEIN"/>
    <property type="match status" value="1"/>
</dbReference>
<dbReference type="eggNOG" id="COG2309">
    <property type="taxonomic scope" value="Bacteria"/>
</dbReference>
<dbReference type="EMBL" id="CM001402">
    <property type="protein sequence ID" value="EHO42004.1"/>
    <property type="molecule type" value="Genomic_DNA"/>
</dbReference>
<organism evidence="3 4">
    <name type="scientific">Caldithrix abyssi DSM 13497</name>
    <dbReference type="NCBI Taxonomy" id="880073"/>
    <lineage>
        <taxon>Bacteria</taxon>
        <taxon>Pseudomonadati</taxon>
        <taxon>Calditrichota</taxon>
        <taxon>Calditrichia</taxon>
        <taxon>Calditrichales</taxon>
        <taxon>Calditrichaceae</taxon>
        <taxon>Caldithrix</taxon>
    </lineage>
</organism>
<dbReference type="SUPFAM" id="SSF144052">
    <property type="entry name" value="Thermophilic metalloprotease-like"/>
    <property type="match status" value="1"/>
</dbReference>
<dbReference type="RefSeq" id="WP_006929212.1">
    <property type="nucleotide sequence ID" value="NZ_CM001402.1"/>
</dbReference>
<dbReference type="AlphaFoldDB" id="H1XY77"/>
<dbReference type="GO" id="GO:0046872">
    <property type="term" value="F:metal ion binding"/>
    <property type="evidence" value="ECO:0007669"/>
    <property type="project" value="UniProtKB-KW"/>
</dbReference>
<dbReference type="PaxDb" id="880073-Calab_2394"/>
<evidence type="ECO:0000313" key="5">
    <source>
        <dbReference type="Proteomes" id="UP000183868"/>
    </source>
</evidence>
<evidence type="ECO:0000256" key="1">
    <source>
        <dbReference type="ARBA" id="ARBA00022723"/>
    </source>
</evidence>
<dbReference type="GO" id="GO:0006508">
    <property type="term" value="P:proteolysis"/>
    <property type="evidence" value="ECO:0007669"/>
    <property type="project" value="InterPro"/>
</dbReference>
<dbReference type="HOGENOM" id="CLU_062630_0_0_0"/>
<reference evidence="3 4" key="1">
    <citation type="submission" date="2011-09" db="EMBL/GenBank/DDBJ databases">
        <title>The permanent draft genome of Caldithrix abyssi DSM 13497.</title>
        <authorList>
            <consortium name="US DOE Joint Genome Institute (JGI-PGF)"/>
            <person name="Lucas S."/>
            <person name="Han J."/>
            <person name="Lapidus A."/>
            <person name="Bruce D."/>
            <person name="Goodwin L."/>
            <person name="Pitluck S."/>
            <person name="Peters L."/>
            <person name="Kyrpides N."/>
            <person name="Mavromatis K."/>
            <person name="Ivanova N."/>
            <person name="Mikhailova N."/>
            <person name="Chertkov O."/>
            <person name="Detter J.C."/>
            <person name="Tapia R."/>
            <person name="Han C."/>
            <person name="Land M."/>
            <person name="Hauser L."/>
            <person name="Markowitz V."/>
            <person name="Cheng J.-F."/>
            <person name="Hugenholtz P."/>
            <person name="Woyke T."/>
            <person name="Wu D."/>
            <person name="Spring S."/>
            <person name="Brambilla E."/>
            <person name="Klenk H.-P."/>
            <person name="Eisen J.A."/>
        </authorList>
    </citation>
    <scope>NUCLEOTIDE SEQUENCE [LARGE SCALE GENOMIC DNA]</scope>
    <source>
        <strain evidence="3 4">DSM 13497</strain>
    </source>
</reference>
<proteinExistence type="predicted"/>
<dbReference type="InterPro" id="IPR058739">
    <property type="entry name" value="NicX"/>
</dbReference>
<keyword evidence="1" id="KW-0479">Metal-binding</keyword>
<accession>H1XY77</accession>
<keyword evidence="4" id="KW-1185">Reference proteome</keyword>
<protein>
    <submittedName>
        <fullName evidence="2">Leucyl aminopeptidase (Aminopeptidase T)</fullName>
    </submittedName>
</protein>
<keyword evidence="2" id="KW-0031">Aminopeptidase</keyword>